<proteinExistence type="predicted"/>
<evidence type="ECO:0000313" key="3">
    <source>
        <dbReference type="Proteomes" id="UP001500751"/>
    </source>
</evidence>
<evidence type="ECO:0008006" key="4">
    <source>
        <dbReference type="Google" id="ProtNLM"/>
    </source>
</evidence>
<dbReference type="RefSeq" id="WP_344668718.1">
    <property type="nucleotide sequence ID" value="NZ_BAAAQN010000039.1"/>
</dbReference>
<keyword evidence="3" id="KW-1185">Reference proteome</keyword>
<protein>
    <recommendedName>
        <fullName evidence="4">Secreted protein</fullName>
    </recommendedName>
</protein>
<feature type="chain" id="PRO_5047356934" description="Secreted protein" evidence="1">
    <location>
        <begin position="29"/>
        <end position="310"/>
    </location>
</feature>
<sequence>MAAASLFHRLKHRAAAAAAAAFALVAVAASPAAASTPQPSGPYAGMGTCPVASPQLQNPNNAVVGCVVATIGGGGFTVGSTKVNFSSPMTVKFGMYWAADGPTVTFPDETTAALFSTATPTDGTELSASPLNVPIPGLANFWPGVTSAIVLIEPAGPVTAFAPLSAGENYPLFKLPIKLHLLNAFLGLNCYVGSTSSPIVLSPTAGTTSPPPPNRPATGDPGSIAITADPNGYGASVIDFAGATLVDNALSVPGAHGCGILDSADWIVNSLFGVPSAPGHNTVTLTGVGAAIAVDTSVSDLTTAINATRK</sequence>
<reference evidence="2 3" key="1">
    <citation type="journal article" date="2019" name="Int. J. Syst. Evol. Microbiol.">
        <title>The Global Catalogue of Microorganisms (GCM) 10K type strain sequencing project: providing services to taxonomists for standard genome sequencing and annotation.</title>
        <authorList>
            <consortium name="The Broad Institute Genomics Platform"/>
            <consortium name="The Broad Institute Genome Sequencing Center for Infectious Disease"/>
            <person name="Wu L."/>
            <person name="Ma J."/>
        </authorList>
    </citation>
    <scope>NUCLEOTIDE SEQUENCE [LARGE SCALE GENOMIC DNA]</scope>
    <source>
        <strain evidence="2 3">JCM 16014</strain>
    </source>
</reference>
<accession>A0ABN2UXY7</accession>
<dbReference type="EMBL" id="BAAAQN010000039">
    <property type="protein sequence ID" value="GAA2045417.1"/>
    <property type="molecule type" value="Genomic_DNA"/>
</dbReference>
<comment type="caution">
    <text evidence="2">The sequence shown here is derived from an EMBL/GenBank/DDBJ whole genome shotgun (WGS) entry which is preliminary data.</text>
</comment>
<feature type="signal peptide" evidence="1">
    <location>
        <begin position="1"/>
        <end position="28"/>
    </location>
</feature>
<name>A0ABN2UXY7_9ACTN</name>
<gene>
    <name evidence="2" type="ORF">GCM10009839_56700</name>
</gene>
<organism evidence="2 3">
    <name type="scientific">Catenulispora yoronensis</name>
    <dbReference type="NCBI Taxonomy" id="450799"/>
    <lineage>
        <taxon>Bacteria</taxon>
        <taxon>Bacillati</taxon>
        <taxon>Actinomycetota</taxon>
        <taxon>Actinomycetes</taxon>
        <taxon>Catenulisporales</taxon>
        <taxon>Catenulisporaceae</taxon>
        <taxon>Catenulispora</taxon>
    </lineage>
</organism>
<evidence type="ECO:0000256" key="1">
    <source>
        <dbReference type="SAM" id="SignalP"/>
    </source>
</evidence>
<evidence type="ECO:0000313" key="2">
    <source>
        <dbReference type="EMBL" id="GAA2045417.1"/>
    </source>
</evidence>
<dbReference type="Proteomes" id="UP001500751">
    <property type="component" value="Unassembled WGS sequence"/>
</dbReference>
<keyword evidence="1" id="KW-0732">Signal</keyword>